<accession>A0ACC2G2B6</accession>
<evidence type="ECO:0000313" key="2">
    <source>
        <dbReference type="Proteomes" id="UP001157502"/>
    </source>
</evidence>
<name>A0ACC2G2B6_DALPE</name>
<proteinExistence type="predicted"/>
<organism evidence="1 2">
    <name type="scientific">Dallia pectoralis</name>
    <name type="common">Alaska blackfish</name>
    <dbReference type="NCBI Taxonomy" id="75939"/>
    <lineage>
        <taxon>Eukaryota</taxon>
        <taxon>Metazoa</taxon>
        <taxon>Chordata</taxon>
        <taxon>Craniata</taxon>
        <taxon>Vertebrata</taxon>
        <taxon>Euteleostomi</taxon>
        <taxon>Actinopterygii</taxon>
        <taxon>Neopterygii</taxon>
        <taxon>Teleostei</taxon>
        <taxon>Protacanthopterygii</taxon>
        <taxon>Esociformes</taxon>
        <taxon>Umbridae</taxon>
        <taxon>Dallia</taxon>
    </lineage>
</organism>
<gene>
    <name evidence="1" type="ORF">DPEC_G00214870</name>
</gene>
<sequence length="156" mass="17322">MHGSINHSFPQTTSALRVQAVWVKPPALEYRARAAVLMKGRQVLSRQKCGTGSYSVNTGAINLCHLAVTVSRAETTAALDPRTSQRDFFAGRVNIHQCDLFPRAVRLTGRTVLFRGGRFQREVKGKTKEHNRQGDHTVLFSLIYLSSFSACDSLAF</sequence>
<comment type="caution">
    <text evidence="1">The sequence shown here is derived from an EMBL/GenBank/DDBJ whole genome shotgun (WGS) entry which is preliminary data.</text>
</comment>
<reference evidence="1" key="1">
    <citation type="submission" date="2021-05" db="EMBL/GenBank/DDBJ databases">
        <authorList>
            <person name="Pan Q."/>
            <person name="Jouanno E."/>
            <person name="Zahm M."/>
            <person name="Klopp C."/>
            <person name="Cabau C."/>
            <person name="Louis A."/>
            <person name="Berthelot C."/>
            <person name="Parey E."/>
            <person name="Roest Crollius H."/>
            <person name="Montfort J."/>
            <person name="Robinson-Rechavi M."/>
            <person name="Bouchez O."/>
            <person name="Lampietro C."/>
            <person name="Lopez Roques C."/>
            <person name="Donnadieu C."/>
            <person name="Postlethwait J."/>
            <person name="Bobe J."/>
            <person name="Dillon D."/>
            <person name="Chandos A."/>
            <person name="von Hippel F."/>
            <person name="Guiguen Y."/>
        </authorList>
    </citation>
    <scope>NUCLEOTIDE SEQUENCE</scope>
    <source>
        <strain evidence="1">YG-Jan2019</strain>
    </source>
</reference>
<protein>
    <submittedName>
        <fullName evidence="1">Uncharacterized protein</fullName>
    </submittedName>
</protein>
<dbReference type="Proteomes" id="UP001157502">
    <property type="component" value="Chromosome 18"/>
</dbReference>
<keyword evidence="2" id="KW-1185">Reference proteome</keyword>
<evidence type="ECO:0000313" key="1">
    <source>
        <dbReference type="EMBL" id="KAJ7997702.1"/>
    </source>
</evidence>
<dbReference type="EMBL" id="CM055745">
    <property type="protein sequence ID" value="KAJ7997702.1"/>
    <property type="molecule type" value="Genomic_DNA"/>
</dbReference>